<evidence type="ECO:0000256" key="2">
    <source>
        <dbReference type="SAM" id="Phobius"/>
    </source>
</evidence>
<feature type="transmembrane region" description="Helical" evidence="2">
    <location>
        <begin position="287"/>
        <end position="305"/>
    </location>
</feature>
<keyword evidence="2" id="KW-0472">Membrane</keyword>
<feature type="region of interest" description="Disordered" evidence="1">
    <location>
        <begin position="147"/>
        <end position="231"/>
    </location>
</feature>
<gene>
    <name evidence="3" type="ORF">H1R13_12025</name>
</gene>
<evidence type="ECO:0000313" key="3">
    <source>
        <dbReference type="EMBL" id="MBC2865706.1"/>
    </source>
</evidence>
<dbReference type="AlphaFoldDB" id="A0A7X1LRT5"/>
<dbReference type="RefSeq" id="WP_185947300.1">
    <property type="nucleotide sequence ID" value="NZ_JACMHY010000004.1"/>
</dbReference>
<feature type="compositionally biased region" description="Low complexity" evidence="1">
    <location>
        <begin position="77"/>
        <end position="117"/>
    </location>
</feature>
<feature type="transmembrane region" description="Helical" evidence="2">
    <location>
        <begin position="339"/>
        <end position="359"/>
    </location>
</feature>
<evidence type="ECO:0000256" key="1">
    <source>
        <dbReference type="SAM" id="MobiDB-lite"/>
    </source>
</evidence>
<feature type="transmembrane region" description="Helical" evidence="2">
    <location>
        <begin position="387"/>
        <end position="404"/>
    </location>
</feature>
<feature type="transmembrane region" description="Helical" evidence="2">
    <location>
        <begin position="440"/>
        <end position="461"/>
    </location>
</feature>
<keyword evidence="4" id="KW-1185">Reference proteome</keyword>
<organism evidence="3 4">
    <name type="scientific">Streptomyces mexicanus</name>
    <dbReference type="NCBI Taxonomy" id="178566"/>
    <lineage>
        <taxon>Bacteria</taxon>
        <taxon>Bacillati</taxon>
        <taxon>Actinomycetota</taxon>
        <taxon>Actinomycetes</taxon>
        <taxon>Kitasatosporales</taxon>
        <taxon>Streptomycetaceae</taxon>
        <taxon>Streptomyces</taxon>
    </lineage>
</organism>
<protein>
    <submittedName>
        <fullName evidence="3">Uncharacterized protein</fullName>
    </submittedName>
</protein>
<name>A0A7X1LRT5_9ACTN</name>
<feature type="compositionally biased region" description="Low complexity" evidence="1">
    <location>
        <begin position="19"/>
        <end position="31"/>
    </location>
</feature>
<accession>A0A7X1LRT5</accession>
<evidence type="ECO:0000313" key="4">
    <source>
        <dbReference type="Proteomes" id="UP000517694"/>
    </source>
</evidence>
<dbReference type="Proteomes" id="UP000517694">
    <property type="component" value="Unassembled WGS sequence"/>
</dbReference>
<feature type="compositionally biased region" description="Low complexity" evidence="1">
    <location>
        <begin position="39"/>
        <end position="68"/>
    </location>
</feature>
<dbReference type="EMBL" id="JACMHY010000004">
    <property type="protein sequence ID" value="MBC2865706.1"/>
    <property type="molecule type" value="Genomic_DNA"/>
</dbReference>
<proteinExistence type="predicted"/>
<feature type="region of interest" description="Disordered" evidence="1">
    <location>
        <begin position="1"/>
        <end position="123"/>
    </location>
</feature>
<comment type="caution">
    <text evidence="3">The sequence shown here is derived from an EMBL/GenBank/DDBJ whole genome shotgun (WGS) entry which is preliminary data.</text>
</comment>
<feature type="transmembrane region" description="Helical" evidence="2">
    <location>
        <begin position="365"/>
        <end position="382"/>
    </location>
</feature>
<feature type="transmembrane region" description="Helical" evidence="2">
    <location>
        <begin position="311"/>
        <end position="327"/>
    </location>
</feature>
<reference evidence="3 4" key="1">
    <citation type="submission" date="2020-08" db="EMBL/GenBank/DDBJ databases">
        <title>Whole-Genome Sequence of French Clinical Streptomyces mexicanus Strain Q0842.</title>
        <authorList>
            <person name="Boxberger M."/>
            <person name="La Scola B."/>
        </authorList>
    </citation>
    <scope>NUCLEOTIDE SEQUENCE [LARGE SCALE GENOMIC DNA]</scope>
    <source>
        <strain evidence="3 4">Marseille-Q0842</strain>
    </source>
</reference>
<sequence>MTERPYEPYEGTPYEGTPYEGSAYEGAYGAAPQGSYGAPYQGQNPYGQPQGQNPYGQPQPQPQQQYPHPHQHPRADPYAQAPAHQPYPQPQQQAAWSGQQQAYAEDQDAQQYTQQWQGPTWDTQTHARPVTAAPQAADPAAPTAYLSALDHHPAPGHREPTPAYGAQPPAYGAAAPAHGAQAAAPSGTPGAPAGPAAAATAEPAYGPATIGGNARVTDAQRARAEGRSPIIEPGMQPAGLTALLGLLLAGAAQVGTYALLVPLVVLQGVTAAGWFRLNGMWPARQGIALGFAGALVADAAVLGAGRDHAPAAILGTLGVWVLLSLVLQLRSHADPDERMYGLMATVAAAALAIIATGYLAGPADAVAVGAVAVAVAVVARALPLPTAASVVVALLAAAGAGIAVGGMTGLGAKGALLGAGAAVCALIGHRAASYDYPSRFVHFTAGVALPLAAAAPAVWVLGRAVG</sequence>
<keyword evidence="2" id="KW-0812">Transmembrane</keyword>
<feature type="compositionally biased region" description="Basic and acidic residues" evidence="1">
    <location>
        <begin position="149"/>
        <end position="160"/>
    </location>
</feature>
<keyword evidence="2" id="KW-1133">Transmembrane helix</keyword>
<feature type="compositionally biased region" description="Low complexity" evidence="1">
    <location>
        <begin position="162"/>
        <end position="208"/>
    </location>
</feature>